<keyword evidence="9" id="KW-1185">Reference proteome</keyword>
<dbReference type="Proteomes" id="UP001202674">
    <property type="component" value="Unassembled WGS sequence"/>
</dbReference>
<dbReference type="GO" id="GO:0005886">
    <property type="term" value="C:plasma membrane"/>
    <property type="evidence" value="ECO:0007669"/>
    <property type="project" value="TreeGrafter"/>
</dbReference>
<evidence type="ECO:0000256" key="1">
    <source>
        <dbReference type="ARBA" id="ARBA00004141"/>
    </source>
</evidence>
<sequence>MRPPERDDPDSHGNDTVERSHMGAPAVGEAVHDRFSADEVYQRIVVAADEEITASGRELFFSGIAAGFAITITFLLYASVSATTDSKFVASLLYPLGFLYIIIGGYQLYTENTLPPVTLTLERLASIPALFRHWTIVLAGNFAGGTIGAIVLTWGGVFDPAAATEALEISRHAMEVGWWSLFFKAVFAGLIVAGVVWVGFASRDTISRIVITYLAFLGIPLGGLFHVVVTYTEVLYLIFHGELALLPGVTGIVVPVLLGNTIGGVALVTIVNYFQTSENRLESARFDGIERRLTVREWLFGRLAGRSYVPILDSAEREIGDEESEFQILVPIANPRTEGPVVDFACRLASSREGASVQLVHIVQTPRGRSRNLRPGQHQNITDESERLMTDLTERTEDYDVDVSTSRIITNRSFEEVFDTARRVEPDLVLLGWEEDRLWSDARAERPISELTNQLPCDFLVVKDRGLDPSRILLPTAGGPDSDLSAEIANMLQSVAGASVSVLHVVDGPDERDDGERFIGEWAIDHDLEDAEIIVDDSGDVEGAIKREADERTLLLLGATERGLLSRLVTDSLHFDVVNEVDCSVLLAERPSRRSLRERLFG</sequence>
<dbReference type="Gene3D" id="1.20.1080.10">
    <property type="entry name" value="Glycerol uptake facilitator protein"/>
    <property type="match status" value="1"/>
</dbReference>
<dbReference type="GO" id="GO:0015499">
    <property type="term" value="F:formate transmembrane transporter activity"/>
    <property type="evidence" value="ECO:0007669"/>
    <property type="project" value="TreeGrafter"/>
</dbReference>
<dbReference type="Gene3D" id="3.40.50.12370">
    <property type="match status" value="1"/>
</dbReference>
<proteinExistence type="predicted"/>
<keyword evidence="2 6" id="KW-0812">Transmembrane</keyword>
<feature type="transmembrane region" description="Helical" evidence="6">
    <location>
        <begin position="176"/>
        <end position="198"/>
    </location>
</feature>
<reference evidence="8 9" key="1">
    <citation type="journal article" date="2022" name="Syst. Appl. Microbiol.">
        <title>Natronocalculus amylovorans gen. nov., sp. nov., and Natranaeroarchaeum aerophilus sp. nov., dominant culturable amylolytic natronoarchaea from hypersaline soda lakes in southwestern Siberia.</title>
        <authorList>
            <person name="Sorokin D.Y."/>
            <person name="Elcheninov A.G."/>
            <person name="Khizhniak T.V."/>
            <person name="Koenen M."/>
            <person name="Bale N.J."/>
            <person name="Damste J.S.S."/>
            <person name="Kublanov I.V."/>
        </authorList>
    </citation>
    <scope>NUCLEOTIDE SEQUENCE [LARGE SCALE GENOMIC DNA]</scope>
    <source>
        <strain evidence="8 9">AArc-St1-1</strain>
    </source>
</reference>
<organism evidence="8 9">
    <name type="scientific">Natranaeroarchaeum aerophilus</name>
    <dbReference type="NCBI Taxonomy" id="2917711"/>
    <lineage>
        <taxon>Archaea</taxon>
        <taxon>Methanobacteriati</taxon>
        <taxon>Methanobacteriota</taxon>
        <taxon>Stenosarchaea group</taxon>
        <taxon>Halobacteria</taxon>
        <taxon>Halobacteriales</taxon>
        <taxon>Natronoarchaeaceae</taxon>
        <taxon>Natranaeroarchaeum</taxon>
    </lineage>
</organism>
<accession>A0AAE3K6B9</accession>
<dbReference type="InterPro" id="IPR000292">
    <property type="entry name" value="For/NO2_transpt"/>
</dbReference>
<dbReference type="SUPFAM" id="SSF52402">
    <property type="entry name" value="Adenine nucleotide alpha hydrolases-like"/>
    <property type="match status" value="2"/>
</dbReference>
<dbReference type="PANTHER" id="PTHR30520:SF2">
    <property type="entry name" value="INNER MEMBRANE PROTEIN YFDC"/>
    <property type="match status" value="1"/>
</dbReference>
<evidence type="ECO:0000259" key="7">
    <source>
        <dbReference type="Pfam" id="PF00582"/>
    </source>
</evidence>
<dbReference type="AlphaFoldDB" id="A0AAE3K6B9"/>
<dbReference type="Pfam" id="PF00582">
    <property type="entry name" value="Usp"/>
    <property type="match status" value="1"/>
</dbReference>
<feature type="transmembrane region" description="Helical" evidence="6">
    <location>
        <begin position="92"/>
        <end position="109"/>
    </location>
</feature>
<gene>
    <name evidence="8" type="ORF">AArcSt11_03175</name>
</gene>
<dbReference type="PANTHER" id="PTHR30520">
    <property type="entry name" value="FORMATE TRANSPORTER-RELATED"/>
    <property type="match status" value="1"/>
</dbReference>
<evidence type="ECO:0000256" key="4">
    <source>
        <dbReference type="ARBA" id="ARBA00023136"/>
    </source>
</evidence>
<protein>
    <submittedName>
        <fullName evidence="8">Formate/nitrite transporter family protein</fullName>
    </submittedName>
</protein>
<evidence type="ECO:0000256" key="5">
    <source>
        <dbReference type="SAM" id="MobiDB-lite"/>
    </source>
</evidence>
<keyword evidence="3 6" id="KW-1133">Transmembrane helix</keyword>
<feature type="transmembrane region" description="Helical" evidence="6">
    <location>
        <begin position="210"/>
        <end position="232"/>
    </location>
</feature>
<evidence type="ECO:0000256" key="6">
    <source>
        <dbReference type="SAM" id="Phobius"/>
    </source>
</evidence>
<feature type="region of interest" description="Disordered" evidence="5">
    <location>
        <begin position="1"/>
        <end position="21"/>
    </location>
</feature>
<feature type="transmembrane region" description="Helical" evidence="6">
    <location>
        <begin position="130"/>
        <end position="156"/>
    </location>
</feature>
<comment type="subcellular location">
    <subcellularLocation>
        <location evidence="1">Membrane</location>
        <topology evidence="1">Multi-pass membrane protein</topology>
    </subcellularLocation>
</comment>
<evidence type="ECO:0000256" key="3">
    <source>
        <dbReference type="ARBA" id="ARBA00022989"/>
    </source>
</evidence>
<dbReference type="InterPro" id="IPR006016">
    <property type="entry name" value="UspA"/>
</dbReference>
<dbReference type="CDD" id="cd00293">
    <property type="entry name" value="USP-like"/>
    <property type="match status" value="1"/>
</dbReference>
<evidence type="ECO:0000313" key="8">
    <source>
        <dbReference type="EMBL" id="MCL9812654.1"/>
    </source>
</evidence>
<comment type="caution">
    <text evidence="8">The sequence shown here is derived from an EMBL/GenBank/DDBJ whole genome shotgun (WGS) entry which is preliminary data.</text>
</comment>
<dbReference type="EMBL" id="JAKRVY010000001">
    <property type="protein sequence ID" value="MCL9812654.1"/>
    <property type="molecule type" value="Genomic_DNA"/>
</dbReference>
<evidence type="ECO:0000256" key="2">
    <source>
        <dbReference type="ARBA" id="ARBA00022692"/>
    </source>
</evidence>
<name>A0AAE3K6B9_9EURY</name>
<keyword evidence="4 6" id="KW-0472">Membrane</keyword>
<dbReference type="Pfam" id="PF01226">
    <property type="entry name" value="Form_Nir_trans"/>
    <property type="match status" value="1"/>
</dbReference>
<feature type="domain" description="UspA" evidence="7">
    <location>
        <begin position="328"/>
        <end position="463"/>
    </location>
</feature>
<dbReference type="InterPro" id="IPR023271">
    <property type="entry name" value="Aquaporin-like"/>
</dbReference>
<evidence type="ECO:0000313" key="9">
    <source>
        <dbReference type="Proteomes" id="UP001202674"/>
    </source>
</evidence>
<feature type="transmembrane region" description="Helical" evidence="6">
    <location>
        <begin position="59"/>
        <end position="80"/>
    </location>
</feature>